<keyword evidence="3" id="KW-0227">DNA damage</keyword>
<dbReference type="SMART" id="SM00986">
    <property type="entry name" value="UDG"/>
    <property type="match status" value="1"/>
</dbReference>
<organism evidence="11 12">
    <name type="scientific">Salinisphaera hydrothermalis (strain C41B8)</name>
    <dbReference type="NCBI Taxonomy" id="1304275"/>
    <lineage>
        <taxon>Bacteria</taxon>
        <taxon>Pseudomonadati</taxon>
        <taxon>Pseudomonadota</taxon>
        <taxon>Gammaproteobacteria</taxon>
        <taxon>Salinisphaerales</taxon>
        <taxon>Salinisphaeraceae</taxon>
        <taxon>Salinisphaera</taxon>
    </lineage>
</organism>
<dbReference type="InterPro" id="IPR044147">
    <property type="entry name" value="UdgB-like"/>
</dbReference>
<keyword evidence="12" id="KW-1185">Reference proteome</keyword>
<accession>A0A084IKL6</accession>
<evidence type="ECO:0000256" key="3">
    <source>
        <dbReference type="ARBA" id="ARBA00022763"/>
    </source>
</evidence>
<dbReference type="InterPro" id="IPR005122">
    <property type="entry name" value="Uracil-DNA_glycosylase-like"/>
</dbReference>
<comment type="caution">
    <text evidence="11">The sequence shown here is derived from an EMBL/GenBank/DDBJ whole genome shotgun (WGS) entry which is preliminary data.</text>
</comment>
<name>A0A084IKL6_SALHC</name>
<dbReference type="Proteomes" id="UP000028302">
    <property type="component" value="Unassembled WGS sequence"/>
</dbReference>
<evidence type="ECO:0000313" key="11">
    <source>
        <dbReference type="EMBL" id="KEZ77250.1"/>
    </source>
</evidence>
<dbReference type="GO" id="GO:0033958">
    <property type="term" value="F:DNA-deoxyinosine glycosylase activity"/>
    <property type="evidence" value="ECO:0007669"/>
    <property type="project" value="InterPro"/>
</dbReference>
<dbReference type="SUPFAM" id="SSF52141">
    <property type="entry name" value="Uracil-DNA glycosylase-like"/>
    <property type="match status" value="1"/>
</dbReference>
<evidence type="ECO:0000256" key="8">
    <source>
        <dbReference type="ARBA" id="ARBA00023779"/>
    </source>
</evidence>
<dbReference type="SMART" id="SM00987">
    <property type="entry name" value="UreE_C"/>
    <property type="match status" value="1"/>
</dbReference>
<proteinExistence type="inferred from homology"/>
<evidence type="ECO:0000256" key="2">
    <source>
        <dbReference type="ARBA" id="ARBA00022723"/>
    </source>
</evidence>
<feature type="domain" description="Uracil-DNA glycosylase-like" evidence="10">
    <location>
        <begin position="21"/>
        <end position="185"/>
    </location>
</feature>
<keyword evidence="5" id="KW-0408">Iron</keyword>
<keyword evidence="4" id="KW-0378">Hydrolase</keyword>
<dbReference type="Pfam" id="PF03167">
    <property type="entry name" value="UDG"/>
    <property type="match status" value="1"/>
</dbReference>
<dbReference type="InterPro" id="IPR051536">
    <property type="entry name" value="UDG_Type-4/5"/>
</dbReference>
<dbReference type="eggNOG" id="COG1573">
    <property type="taxonomic scope" value="Bacteria"/>
</dbReference>
<keyword evidence="6" id="KW-0411">Iron-sulfur</keyword>
<evidence type="ECO:0000256" key="7">
    <source>
        <dbReference type="ARBA" id="ARBA00023204"/>
    </source>
</evidence>
<dbReference type="GO" id="GO:0004844">
    <property type="term" value="F:uracil DNA N-glycosylase activity"/>
    <property type="evidence" value="ECO:0007669"/>
    <property type="project" value="InterPro"/>
</dbReference>
<evidence type="ECO:0000256" key="9">
    <source>
        <dbReference type="ARBA" id="ARBA00023887"/>
    </source>
</evidence>
<evidence type="ECO:0000313" key="12">
    <source>
        <dbReference type="Proteomes" id="UP000028302"/>
    </source>
</evidence>
<dbReference type="STRING" id="1304275.C41B8_11035"/>
<keyword evidence="7" id="KW-0234">DNA repair</keyword>
<sequence length="206" mass="21901">MVSLRREIRRAHPEHHAAPVHVFGPADAALLVIGLAPGLYGANATGRPFTGDDAGGLLYATLHAHGFCNAPRSEGPGDGLVLQDCRITNAVKCLPPDNRPVAAEINTCNRFLADEVKQASVLVTLGGVAHKATVRALGLRQADHRFGHGATYDLPSGHRLIASYHCSRYNRNTRRLTPAMLDEVFARARAAVDAVRDLSSTASGAS</sequence>
<evidence type="ECO:0000256" key="6">
    <source>
        <dbReference type="ARBA" id="ARBA00023014"/>
    </source>
</evidence>
<dbReference type="PANTHER" id="PTHR33693">
    <property type="entry name" value="TYPE-5 URACIL-DNA GLYCOSYLASE"/>
    <property type="match status" value="1"/>
</dbReference>
<keyword evidence="2" id="KW-0479">Metal-binding</keyword>
<dbReference type="Gene3D" id="3.40.470.10">
    <property type="entry name" value="Uracil-DNA glycosylase-like domain"/>
    <property type="match status" value="1"/>
</dbReference>
<dbReference type="InterPro" id="IPR036895">
    <property type="entry name" value="Uracil-DNA_glycosylase-like_sf"/>
</dbReference>
<dbReference type="AlphaFoldDB" id="A0A084IKL6"/>
<gene>
    <name evidence="11" type="ORF">C41B8_11035</name>
</gene>
<dbReference type="CDD" id="cd10031">
    <property type="entry name" value="UDG-F5_TTUDGB_like"/>
    <property type="match status" value="1"/>
</dbReference>
<dbReference type="GO" id="GO:0006284">
    <property type="term" value="P:base-excision repair"/>
    <property type="evidence" value="ECO:0007669"/>
    <property type="project" value="InterPro"/>
</dbReference>
<evidence type="ECO:0000259" key="10">
    <source>
        <dbReference type="SMART" id="SM00986"/>
    </source>
</evidence>
<evidence type="ECO:0000256" key="1">
    <source>
        <dbReference type="ARBA" id="ARBA00022485"/>
    </source>
</evidence>
<dbReference type="EMBL" id="APNK01000015">
    <property type="protein sequence ID" value="KEZ77250.1"/>
    <property type="molecule type" value="Genomic_DNA"/>
</dbReference>
<evidence type="ECO:0000256" key="4">
    <source>
        <dbReference type="ARBA" id="ARBA00022801"/>
    </source>
</evidence>
<protein>
    <recommendedName>
        <fullName evidence="9">Type-5 uracil-DNA glycosylase</fullName>
    </recommendedName>
</protein>
<dbReference type="GO" id="GO:0051539">
    <property type="term" value="F:4 iron, 4 sulfur cluster binding"/>
    <property type="evidence" value="ECO:0007669"/>
    <property type="project" value="UniProtKB-KW"/>
</dbReference>
<dbReference type="GO" id="GO:0046872">
    <property type="term" value="F:metal ion binding"/>
    <property type="evidence" value="ECO:0007669"/>
    <property type="project" value="UniProtKB-KW"/>
</dbReference>
<dbReference type="PATRIC" id="fig|1304275.5.peg.2253"/>
<comment type="similarity">
    <text evidence="8">Belongs to the uracil-DNA glycosylase (UDG) superfamily. Type 5 (UDGb) family.</text>
</comment>
<reference evidence="11 12" key="1">
    <citation type="submission" date="2013-03" db="EMBL/GenBank/DDBJ databases">
        <title>Salinisphaera hydrothermalis C41B8 Genome Sequencing.</title>
        <authorList>
            <person name="Li C."/>
            <person name="Lai Q."/>
            <person name="Shao Z."/>
        </authorList>
    </citation>
    <scope>NUCLEOTIDE SEQUENCE [LARGE SCALE GENOMIC DNA]</scope>
    <source>
        <strain evidence="11 12">C41B8</strain>
    </source>
</reference>
<dbReference type="PANTHER" id="PTHR33693:SF3">
    <property type="entry name" value="TYPE-5 URACIL-DNA GLYCOSYLASE"/>
    <property type="match status" value="1"/>
</dbReference>
<evidence type="ECO:0000256" key="5">
    <source>
        <dbReference type="ARBA" id="ARBA00023004"/>
    </source>
</evidence>
<keyword evidence="1" id="KW-0004">4Fe-4S</keyword>